<protein>
    <recommendedName>
        <fullName evidence="1">DUF7830 domain-containing protein</fullName>
    </recommendedName>
</protein>
<gene>
    <name evidence="2" type="ORF">K8W16_08440</name>
</gene>
<dbReference type="AlphaFoldDB" id="A0A921AWY7"/>
<feature type="domain" description="DUF7830" evidence="1">
    <location>
        <begin position="22"/>
        <end position="94"/>
    </location>
</feature>
<accession>A0A921AWY7</accession>
<sequence length="116" mass="13438">MNYNKSLKVINIYNMINGTYKDADFYLTKGERTFHRLRRALTDAHQQGKKYLVCSRCYGALFLRGGNESVGGHRRHFAHYESEEYSKCPLNDGSSSISPEEIKREQYLGLQESGRH</sequence>
<name>A0A921AWY7_9BACT</name>
<dbReference type="Proteomes" id="UP000698963">
    <property type="component" value="Unassembled WGS sequence"/>
</dbReference>
<dbReference type="Pfam" id="PF25169">
    <property type="entry name" value="DUF7830"/>
    <property type="match status" value="1"/>
</dbReference>
<dbReference type="RefSeq" id="WP_304122705.1">
    <property type="nucleotide sequence ID" value="NZ_DYZA01000169.1"/>
</dbReference>
<dbReference type="EMBL" id="DYZA01000169">
    <property type="protein sequence ID" value="HJD97658.1"/>
    <property type="molecule type" value="Genomic_DNA"/>
</dbReference>
<reference evidence="2" key="2">
    <citation type="submission" date="2021-09" db="EMBL/GenBank/DDBJ databases">
        <authorList>
            <person name="Gilroy R."/>
        </authorList>
    </citation>
    <scope>NUCLEOTIDE SEQUENCE</scope>
    <source>
        <strain evidence="2">ChiGjej2B2-19336</strain>
    </source>
</reference>
<dbReference type="InterPro" id="IPR057152">
    <property type="entry name" value="DUF7830"/>
</dbReference>
<proteinExistence type="predicted"/>
<reference evidence="2" key="1">
    <citation type="journal article" date="2021" name="PeerJ">
        <title>Extensive microbial diversity within the chicken gut microbiome revealed by metagenomics and culture.</title>
        <authorList>
            <person name="Gilroy R."/>
            <person name="Ravi A."/>
            <person name="Getino M."/>
            <person name="Pursley I."/>
            <person name="Horton D.L."/>
            <person name="Alikhan N.F."/>
            <person name="Baker D."/>
            <person name="Gharbi K."/>
            <person name="Hall N."/>
            <person name="Watson M."/>
            <person name="Adriaenssens E.M."/>
            <person name="Foster-Nyarko E."/>
            <person name="Jarju S."/>
            <person name="Secka A."/>
            <person name="Antonio M."/>
            <person name="Oren A."/>
            <person name="Chaudhuri R.R."/>
            <person name="La Ragione R."/>
            <person name="Hildebrand F."/>
            <person name="Pallen M.J."/>
        </authorList>
    </citation>
    <scope>NUCLEOTIDE SEQUENCE</scope>
    <source>
        <strain evidence="2">ChiGjej2B2-19336</strain>
    </source>
</reference>
<comment type="caution">
    <text evidence="2">The sequence shown here is derived from an EMBL/GenBank/DDBJ whole genome shotgun (WGS) entry which is preliminary data.</text>
</comment>
<evidence type="ECO:0000259" key="1">
    <source>
        <dbReference type="Pfam" id="PF25169"/>
    </source>
</evidence>
<evidence type="ECO:0000313" key="3">
    <source>
        <dbReference type="Proteomes" id="UP000698963"/>
    </source>
</evidence>
<organism evidence="2 3">
    <name type="scientific">Mailhella massiliensis</name>
    <dbReference type="NCBI Taxonomy" id="1903261"/>
    <lineage>
        <taxon>Bacteria</taxon>
        <taxon>Pseudomonadati</taxon>
        <taxon>Thermodesulfobacteriota</taxon>
        <taxon>Desulfovibrionia</taxon>
        <taxon>Desulfovibrionales</taxon>
        <taxon>Desulfovibrionaceae</taxon>
        <taxon>Mailhella</taxon>
    </lineage>
</organism>
<evidence type="ECO:0000313" key="2">
    <source>
        <dbReference type="EMBL" id="HJD97658.1"/>
    </source>
</evidence>